<dbReference type="RefSeq" id="WP_139986412.1">
    <property type="nucleotide sequence ID" value="NZ_VENP01000014.1"/>
</dbReference>
<dbReference type="InterPro" id="IPR050596">
    <property type="entry name" value="AspAT/PAT-like"/>
</dbReference>
<dbReference type="Gene3D" id="3.40.640.10">
    <property type="entry name" value="Type I PLP-dependent aspartate aminotransferase-like (Major domain)"/>
    <property type="match status" value="1"/>
</dbReference>
<gene>
    <name evidence="8" type="ORF">FH969_05450</name>
</gene>
<evidence type="ECO:0000256" key="1">
    <source>
        <dbReference type="ARBA" id="ARBA00001933"/>
    </source>
</evidence>
<dbReference type="InterPro" id="IPR015421">
    <property type="entry name" value="PyrdxlP-dep_Trfase_major"/>
</dbReference>
<dbReference type="OrthoDB" id="4436468at2"/>
<dbReference type="InterPro" id="IPR004839">
    <property type="entry name" value="Aminotransferase_I/II_large"/>
</dbReference>
<comment type="similarity">
    <text evidence="2 6">Belongs to the class-I pyridoxal-phosphate-dependent aminotransferase family.</text>
</comment>
<evidence type="ECO:0000256" key="2">
    <source>
        <dbReference type="ARBA" id="ARBA00007441"/>
    </source>
</evidence>
<evidence type="ECO:0000256" key="5">
    <source>
        <dbReference type="ARBA" id="ARBA00022898"/>
    </source>
</evidence>
<dbReference type="AlphaFoldDB" id="A0A5C5BE85"/>
<sequence length="388" mass="40419">MSPSRRSAVAPFEVMDVVAEAMRRRAEGLESYLLCVGEPSGGAPADVRAAAERALADPAGIAHAYTQPSGLPALREEIAGHYDRWHGVAVDPADVVVTTGASSAFQVAALAAFDHGDRVAVPAPGYPAYRNLLAALGCEVVDVDAGAACDYRLTVAALAEQHARRPLAGVVLASPANPTGTMVDAVAMAALTRWCAENGVVLVSDEIYHGLTYTGSRGESALAHTREALTVGSFSKYWGMTAWRLGWIVLPRALRAAGEALAGNLQLCAPSLAQVAALRAFTPGSYAECDARRDALHAARDAVVARAPALGWRDVAPPDGAFYLWADVSGSGLDSRTYCARLLEATGVALAPGTDFDPVAGSSHVRLSFSPGAEVVARACDRIADWSA</sequence>
<dbReference type="PANTHER" id="PTHR46383:SF2">
    <property type="entry name" value="AMINOTRANSFERASE"/>
    <property type="match status" value="1"/>
</dbReference>
<evidence type="ECO:0000256" key="3">
    <source>
        <dbReference type="ARBA" id="ARBA00022576"/>
    </source>
</evidence>
<evidence type="ECO:0000313" key="9">
    <source>
        <dbReference type="Proteomes" id="UP000313849"/>
    </source>
</evidence>
<reference evidence="8 9" key="1">
    <citation type="submission" date="2019-06" db="EMBL/GenBank/DDBJ databases">
        <title>Draft genome sequence of Miniimonas arenae KCTC 19750T isolated from sea sand.</title>
        <authorList>
            <person name="Park S.-J."/>
        </authorList>
    </citation>
    <scope>NUCLEOTIDE SEQUENCE [LARGE SCALE GENOMIC DNA]</scope>
    <source>
        <strain evidence="8 9">KCTC 19750</strain>
    </source>
</reference>
<dbReference type="GO" id="GO:0006520">
    <property type="term" value="P:amino acid metabolic process"/>
    <property type="evidence" value="ECO:0007669"/>
    <property type="project" value="InterPro"/>
</dbReference>
<dbReference type="EC" id="2.6.1.-" evidence="6"/>
<keyword evidence="9" id="KW-1185">Reference proteome</keyword>
<evidence type="ECO:0000256" key="6">
    <source>
        <dbReference type="RuleBase" id="RU000481"/>
    </source>
</evidence>
<evidence type="ECO:0000256" key="4">
    <source>
        <dbReference type="ARBA" id="ARBA00022679"/>
    </source>
</evidence>
<comment type="caution">
    <text evidence="8">The sequence shown here is derived from an EMBL/GenBank/DDBJ whole genome shotgun (WGS) entry which is preliminary data.</text>
</comment>
<dbReference type="InterPro" id="IPR004838">
    <property type="entry name" value="NHTrfase_class1_PyrdxlP-BS"/>
</dbReference>
<dbReference type="SUPFAM" id="SSF53383">
    <property type="entry name" value="PLP-dependent transferases"/>
    <property type="match status" value="1"/>
</dbReference>
<dbReference type="GO" id="GO:0008483">
    <property type="term" value="F:transaminase activity"/>
    <property type="evidence" value="ECO:0007669"/>
    <property type="project" value="UniProtKB-KW"/>
</dbReference>
<keyword evidence="3 6" id="KW-0032">Aminotransferase</keyword>
<organism evidence="8 9">
    <name type="scientific">Miniimonas arenae</name>
    <dbReference type="NCBI Taxonomy" id="676201"/>
    <lineage>
        <taxon>Bacteria</taxon>
        <taxon>Bacillati</taxon>
        <taxon>Actinomycetota</taxon>
        <taxon>Actinomycetes</taxon>
        <taxon>Micrococcales</taxon>
        <taxon>Beutenbergiaceae</taxon>
        <taxon>Miniimonas</taxon>
    </lineage>
</organism>
<protein>
    <recommendedName>
        <fullName evidence="6">Aminotransferase</fullName>
        <ecNumber evidence="6">2.6.1.-</ecNumber>
    </recommendedName>
</protein>
<dbReference type="Proteomes" id="UP000313849">
    <property type="component" value="Unassembled WGS sequence"/>
</dbReference>
<dbReference type="EMBL" id="VENP01000014">
    <property type="protein sequence ID" value="TNU75867.1"/>
    <property type="molecule type" value="Genomic_DNA"/>
</dbReference>
<comment type="cofactor">
    <cofactor evidence="1 6">
        <name>pyridoxal 5'-phosphate</name>
        <dbReference type="ChEBI" id="CHEBI:597326"/>
    </cofactor>
</comment>
<proteinExistence type="inferred from homology"/>
<dbReference type="CDD" id="cd00609">
    <property type="entry name" value="AAT_like"/>
    <property type="match status" value="1"/>
</dbReference>
<feature type="domain" description="Aminotransferase class I/classII large" evidence="7">
    <location>
        <begin position="34"/>
        <end position="383"/>
    </location>
</feature>
<keyword evidence="5" id="KW-0663">Pyridoxal phosphate</keyword>
<accession>A0A5C5BE85</accession>
<dbReference type="PROSITE" id="PS00105">
    <property type="entry name" value="AA_TRANSFER_CLASS_1"/>
    <property type="match status" value="1"/>
</dbReference>
<name>A0A5C5BE85_9MICO</name>
<dbReference type="Pfam" id="PF00155">
    <property type="entry name" value="Aminotran_1_2"/>
    <property type="match status" value="1"/>
</dbReference>
<dbReference type="InterPro" id="IPR015424">
    <property type="entry name" value="PyrdxlP-dep_Trfase"/>
</dbReference>
<evidence type="ECO:0000313" key="8">
    <source>
        <dbReference type="EMBL" id="TNU75867.1"/>
    </source>
</evidence>
<evidence type="ECO:0000259" key="7">
    <source>
        <dbReference type="Pfam" id="PF00155"/>
    </source>
</evidence>
<dbReference type="PANTHER" id="PTHR46383">
    <property type="entry name" value="ASPARTATE AMINOTRANSFERASE"/>
    <property type="match status" value="1"/>
</dbReference>
<keyword evidence="4 6" id="KW-0808">Transferase</keyword>
<dbReference type="GO" id="GO:0030170">
    <property type="term" value="F:pyridoxal phosphate binding"/>
    <property type="evidence" value="ECO:0007669"/>
    <property type="project" value="InterPro"/>
</dbReference>